<dbReference type="InterPro" id="IPR012337">
    <property type="entry name" value="RNaseH-like_sf"/>
</dbReference>
<evidence type="ECO:0000256" key="5">
    <source>
        <dbReference type="ARBA" id="ARBA00022840"/>
    </source>
</evidence>
<dbReference type="HAMAP" id="MF_02206">
    <property type="entry name" value="DinG_exonucl"/>
    <property type="match status" value="1"/>
</dbReference>
<dbReference type="SMART" id="SM00479">
    <property type="entry name" value="EXOIII"/>
    <property type="match status" value="1"/>
</dbReference>
<dbReference type="InterPro" id="IPR011545">
    <property type="entry name" value="DEAD/DEAH_box_helicase_dom"/>
</dbReference>
<sequence length="895" mass="104165">MNRYVVVDLETTGHSVKKGDEIIEIGLVVIENQKIIQEYSTKVKPKQDIPPFITRLTGITDEDVSNAPTFEEIIPEILPFFEDVYFVAHQVQFDYNFLNEAFEQHRYDPLQLPIIDTVELSRVLYPRADSFKLEDITSYLNIEHYSPHRALSDAYVTGLLFIKLVNKLENLPFETLNQLQPLTRVFNGDIEQIIEDLIQYKRYKRDPYSITFENGFAVRTSMNKSVTPIPGLTSLSLNEFLGNWSDDQLKLRESQIKMSHQINQSFLEKRHAVIEAETGIGKTLSYLLVALYQAQSHQKKTLISTSTIQLQHQILSRDWMKVETLLNTNQSIAVLKSPMHYIHLNKLRFYLEEIDDYNYDTALSLAIILVWLTETQTGDKDEIQLPSKGEDIWPYISGVMSNEDEEQSSYFKRALVKARNASVIIVNHAFLITEHVYRSNRIPEYDYLIIDEAHRLQDVVQKQLGRQIDYVSIAHVLNNIESLTHHTSVERLKHSIDQFFRSIYQAVLFLHSEKDALSDTGKVQLPLDQYHLDIILSGHLKQQLNDVLLDLEQVTAIVKQNTYYNNWKKVTKQKILDDLEDVKTTLKSFFKYSETDARWIDIDQDGAKNAVQLNIEPINVQEFIQQNVINNEAPTVLMSATIRTNHSFESFLEEIGLSENTNCLYLPSPYDYHHQVRLYVPNDFPDIKQISTLEYEEEVASFVMTLIEELEEKAIVLFTSYEMLKSVYKMLKVMDRQQKIPILAQGVQTGSREKLKKLFEKTDKAILLGTSSFWEGIDIHSQSVKIVIMVRLPFDTPNHPMFQAKSKQLEEENKNAFYHWMLPQAVLRFRQAFGRLIRSEEDRGLFIVLDQRIMTKHYGKQFLKAIPEVPLLHDRRHQLLTDAKNWLSYNADKDE</sequence>
<evidence type="ECO:0000313" key="10">
    <source>
        <dbReference type="Proteomes" id="UP000199427"/>
    </source>
</evidence>
<keyword evidence="5 6" id="KW-0067">ATP-binding</keyword>
<evidence type="ECO:0000259" key="8">
    <source>
        <dbReference type="PROSITE" id="PS51193"/>
    </source>
</evidence>
<dbReference type="SUPFAM" id="SSF53098">
    <property type="entry name" value="Ribonuclease H-like"/>
    <property type="match status" value="1"/>
</dbReference>
<dbReference type="AlphaFoldDB" id="A0A1H8ZRE5"/>
<dbReference type="NCBIfam" id="TIGR00573">
    <property type="entry name" value="dnaq"/>
    <property type="match status" value="1"/>
</dbReference>
<dbReference type="Pfam" id="PF13307">
    <property type="entry name" value="Helicase_C_2"/>
    <property type="match status" value="1"/>
</dbReference>
<dbReference type="Gene3D" id="3.30.420.10">
    <property type="entry name" value="Ribonuclease H-like superfamily/Ribonuclease H"/>
    <property type="match status" value="1"/>
</dbReference>
<organism evidence="9 10">
    <name type="scientific">Piscibacillus halophilus</name>
    <dbReference type="NCBI Taxonomy" id="571933"/>
    <lineage>
        <taxon>Bacteria</taxon>
        <taxon>Bacillati</taxon>
        <taxon>Bacillota</taxon>
        <taxon>Bacilli</taxon>
        <taxon>Bacillales</taxon>
        <taxon>Bacillaceae</taxon>
        <taxon>Piscibacillus</taxon>
    </lineage>
</organism>
<dbReference type="Pfam" id="PF00929">
    <property type="entry name" value="RNase_T"/>
    <property type="match status" value="1"/>
</dbReference>
<dbReference type="GO" id="GO:0005524">
    <property type="term" value="F:ATP binding"/>
    <property type="evidence" value="ECO:0007669"/>
    <property type="project" value="UniProtKB-UniRule"/>
</dbReference>
<reference evidence="9 10" key="1">
    <citation type="submission" date="2016-10" db="EMBL/GenBank/DDBJ databases">
        <authorList>
            <person name="de Groot N.N."/>
        </authorList>
    </citation>
    <scope>NUCLEOTIDE SEQUENCE [LARGE SCALE GENOMIC DNA]</scope>
    <source>
        <strain evidence="9 10">DSM 21633</strain>
    </source>
</reference>
<feature type="short sequence motif" description="DEAH box" evidence="6">
    <location>
        <begin position="451"/>
        <end position="454"/>
    </location>
</feature>
<evidence type="ECO:0000256" key="4">
    <source>
        <dbReference type="ARBA" id="ARBA00022839"/>
    </source>
</evidence>
<dbReference type="Pfam" id="PF00270">
    <property type="entry name" value="DEAD"/>
    <property type="match status" value="1"/>
</dbReference>
<comment type="function">
    <text evidence="6 7">3'-5' exonuclease.</text>
</comment>
<evidence type="ECO:0000256" key="6">
    <source>
        <dbReference type="HAMAP-Rule" id="MF_02206"/>
    </source>
</evidence>
<dbReference type="PROSITE" id="PS51193">
    <property type="entry name" value="HELICASE_ATP_BIND_2"/>
    <property type="match status" value="1"/>
</dbReference>
<dbReference type="GO" id="GO:0003677">
    <property type="term" value="F:DNA binding"/>
    <property type="evidence" value="ECO:0007669"/>
    <property type="project" value="InterPro"/>
</dbReference>
<evidence type="ECO:0000256" key="7">
    <source>
        <dbReference type="RuleBase" id="RU364106"/>
    </source>
</evidence>
<dbReference type="GO" id="GO:0045004">
    <property type="term" value="P:DNA replication proofreading"/>
    <property type="evidence" value="ECO:0007669"/>
    <property type="project" value="TreeGrafter"/>
</dbReference>
<name>A0A1H8ZRE5_9BACI</name>
<keyword evidence="2 6" id="KW-0547">Nucleotide-binding</keyword>
<dbReference type="FunFam" id="3.30.420.10:FF:000045">
    <property type="entry name" value="3'-5' exonuclease DinG"/>
    <property type="match status" value="1"/>
</dbReference>
<keyword evidence="4 6" id="KW-0269">Exonuclease</keyword>
<dbReference type="InterPro" id="IPR027417">
    <property type="entry name" value="P-loop_NTPase"/>
</dbReference>
<dbReference type="Gene3D" id="3.40.50.300">
    <property type="entry name" value="P-loop containing nucleotide triphosphate hydrolases"/>
    <property type="match status" value="2"/>
</dbReference>
<dbReference type="InterPro" id="IPR006310">
    <property type="entry name" value="DinG"/>
</dbReference>
<dbReference type="InterPro" id="IPR014001">
    <property type="entry name" value="Helicase_ATP-bd"/>
</dbReference>
<keyword evidence="10" id="KW-1185">Reference proteome</keyword>
<dbReference type="GO" id="GO:0016818">
    <property type="term" value="F:hydrolase activity, acting on acid anhydrides, in phosphorus-containing anhydrides"/>
    <property type="evidence" value="ECO:0007669"/>
    <property type="project" value="InterPro"/>
</dbReference>
<evidence type="ECO:0000256" key="2">
    <source>
        <dbReference type="ARBA" id="ARBA00022741"/>
    </source>
</evidence>
<keyword evidence="9" id="KW-0347">Helicase</keyword>
<dbReference type="SMART" id="SM00491">
    <property type="entry name" value="HELICc2"/>
    <property type="match status" value="1"/>
</dbReference>
<dbReference type="InterPro" id="IPR014013">
    <property type="entry name" value="Helic_SF1/SF2_ATP-bd_DinG/Rad3"/>
</dbReference>
<dbReference type="RefSeq" id="WP_175614733.1">
    <property type="nucleotide sequence ID" value="NZ_CAESCL010000007.1"/>
</dbReference>
<dbReference type="CDD" id="cd06127">
    <property type="entry name" value="DEDDh"/>
    <property type="match status" value="1"/>
</dbReference>
<evidence type="ECO:0000313" key="9">
    <source>
        <dbReference type="EMBL" id="SEP66914.1"/>
    </source>
</evidence>
<evidence type="ECO:0000256" key="1">
    <source>
        <dbReference type="ARBA" id="ARBA00022722"/>
    </source>
</evidence>
<keyword evidence="3 6" id="KW-0378">Hydrolase</keyword>
<comment type="similarity">
    <text evidence="6 7">Belongs to the helicase family. DinG subfamily. Type 2 sub-subfamily.</text>
</comment>
<keyword evidence="1 6" id="KW-0540">Nuclease</keyword>
<dbReference type="InterPro" id="IPR013520">
    <property type="entry name" value="Ribonucl_H"/>
</dbReference>
<accession>A0A1H8ZRE5</accession>
<dbReference type="GO" id="GO:0005829">
    <property type="term" value="C:cytosol"/>
    <property type="evidence" value="ECO:0007669"/>
    <property type="project" value="TreeGrafter"/>
</dbReference>
<dbReference type="GO" id="GO:0008408">
    <property type="term" value="F:3'-5' exonuclease activity"/>
    <property type="evidence" value="ECO:0007669"/>
    <property type="project" value="UniProtKB-UniRule"/>
</dbReference>
<feature type="domain" description="Helicase ATP-binding" evidence="8">
    <location>
        <begin position="241"/>
        <end position="504"/>
    </location>
</feature>
<feature type="binding site" evidence="6">
    <location>
        <begin position="276"/>
        <end position="283"/>
    </location>
    <ligand>
        <name>ATP</name>
        <dbReference type="ChEBI" id="CHEBI:30616"/>
    </ligand>
</feature>
<evidence type="ECO:0000256" key="3">
    <source>
        <dbReference type="ARBA" id="ARBA00022801"/>
    </source>
</evidence>
<proteinExistence type="inferred from homology"/>
<protein>
    <recommendedName>
        <fullName evidence="6 7">3'-5' exonuclease DinG</fullName>
        <ecNumber evidence="6 7">3.1.-.-</ecNumber>
    </recommendedName>
</protein>
<dbReference type="GO" id="GO:0004386">
    <property type="term" value="F:helicase activity"/>
    <property type="evidence" value="ECO:0007669"/>
    <property type="project" value="UniProtKB-KW"/>
</dbReference>
<dbReference type="NCBIfam" id="TIGR01407">
    <property type="entry name" value="dinG_rel"/>
    <property type="match status" value="1"/>
</dbReference>
<gene>
    <name evidence="6 7" type="primary">dinG</name>
    <name evidence="9" type="ORF">SAMN05216362_10253</name>
</gene>
<dbReference type="GO" id="GO:0003887">
    <property type="term" value="F:DNA-directed DNA polymerase activity"/>
    <property type="evidence" value="ECO:0007669"/>
    <property type="project" value="InterPro"/>
</dbReference>
<dbReference type="SMART" id="SM00487">
    <property type="entry name" value="DEXDc"/>
    <property type="match status" value="1"/>
</dbReference>
<dbReference type="InterPro" id="IPR036397">
    <property type="entry name" value="RNaseH_sf"/>
</dbReference>
<dbReference type="STRING" id="571933.SAMN05216362_10253"/>
<dbReference type="InterPro" id="IPR006054">
    <property type="entry name" value="DnaQ"/>
</dbReference>
<dbReference type="SUPFAM" id="SSF52540">
    <property type="entry name" value="P-loop containing nucleoside triphosphate hydrolases"/>
    <property type="match status" value="1"/>
</dbReference>
<dbReference type="EC" id="3.1.-.-" evidence="6 7"/>
<dbReference type="InterPro" id="IPR006555">
    <property type="entry name" value="ATP-dep_Helicase_C"/>
</dbReference>
<dbReference type="EMBL" id="FOES01000002">
    <property type="protein sequence ID" value="SEP66914.1"/>
    <property type="molecule type" value="Genomic_DNA"/>
</dbReference>
<dbReference type="PANTHER" id="PTHR30231">
    <property type="entry name" value="DNA POLYMERASE III SUBUNIT EPSILON"/>
    <property type="match status" value="1"/>
</dbReference>
<dbReference type="Proteomes" id="UP000199427">
    <property type="component" value="Unassembled WGS sequence"/>
</dbReference>
<dbReference type="PANTHER" id="PTHR30231:SF41">
    <property type="entry name" value="DNA POLYMERASE III SUBUNIT EPSILON"/>
    <property type="match status" value="1"/>
</dbReference>